<dbReference type="InterPro" id="IPR036761">
    <property type="entry name" value="TTHA0802/YceI-like_sf"/>
</dbReference>
<organism evidence="3 4">
    <name type="scientific">Flavobacterium succinicans</name>
    <dbReference type="NCBI Taxonomy" id="29536"/>
    <lineage>
        <taxon>Bacteria</taxon>
        <taxon>Pseudomonadati</taxon>
        <taxon>Bacteroidota</taxon>
        <taxon>Flavobacteriia</taxon>
        <taxon>Flavobacteriales</taxon>
        <taxon>Flavobacteriaceae</taxon>
        <taxon>Flavobacterium</taxon>
    </lineage>
</organism>
<dbReference type="PANTHER" id="PTHR34406">
    <property type="entry name" value="PROTEIN YCEI"/>
    <property type="match status" value="1"/>
</dbReference>
<feature type="domain" description="Lipid/polyisoprenoid-binding YceI-like" evidence="2">
    <location>
        <begin position="53"/>
        <end position="177"/>
    </location>
</feature>
<proteinExistence type="predicted"/>
<accession>A0A199XN36</accession>
<reference evidence="3 4" key="1">
    <citation type="submission" date="2016-06" db="EMBL/GenBank/DDBJ databases">
        <title>Draft genome sequence of Flavobacterium succinicans strain DD5b.</title>
        <authorList>
            <person name="Poehlein A."/>
            <person name="Daniel R."/>
            <person name="Simeonova D.D."/>
        </authorList>
    </citation>
    <scope>NUCLEOTIDE SEQUENCE [LARGE SCALE GENOMIC DNA]</scope>
    <source>
        <strain evidence="3 4">DD5b</strain>
    </source>
</reference>
<dbReference type="PANTHER" id="PTHR34406:SF1">
    <property type="entry name" value="PROTEIN YCEI"/>
    <property type="match status" value="1"/>
</dbReference>
<gene>
    <name evidence="3" type="ORF">FLB_28100</name>
</gene>
<comment type="caution">
    <text evidence="3">The sequence shown here is derived from an EMBL/GenBank/DDBJ whole genome shotgun (WGS) entry which is preliminary data.</text>
</comment>
<protein>
    <submittedName>
        <fullName evidence="3">YceI-like domain protein</fullName>
    </submittedName>
</protein>
<name>A0A199XN36_9FLAO</name>
<evidence type="ECO:0000313" key="3">
    <source>
        <dbReference type="EMBL" id="OAZ02832.1"/>
    </source>
</evidence>
<dbReference type="Gene3D" id="2.40.128.110">
    <property type="entry name" value="Lipid/polyisoprenoid-binding, YceI-like"/>
    <property type="match status" value="1"/>
</dbReference>
<sequence>MKKISFLFLFFYFLPIHAQECLSTSKGFVYFEASVPLFEEVKAVNPSVKCLVKLKTSAISCTILIKQFQFKKDLMRAHFNDNYLESHRHPKATFIGTIDKFDYKSLTEEPTEYQIKGTIKIRGKSKPIICKASLKKVPKGMEINSSFVLNTDDFNIEIPFIVATKISKQVQTTLKLVVLE</sequence>
<dbReference type="SUPFAM" id="SSF101874">
    <property type="entry name" value="YceI-like"/>
    <property type="match status" value="1"/>
</dbReference>
<dbReference type="PATRIC" id="fig|29536.5.peg.2912"/>
<dbReference type="Pfam" id="PF04264">
    <property type="entry name" value="YceI"/>
    <property type="match status" value="1"/>
</dbReference>
<feature type="signal peptide" evidence="1">
    <location>
        <begin position="1"/>
        <end position="18"/>
    </location>
</feature>
<dbReference type="AlphaFoldDB" id="A0A199XN36"/>
<evidence type="ECO:0000313" key="4">
    <source>
        <dbReference type="Proteomes" id="UP000093807"/>
    </source>
</evidence>
<keyword evidence="1" id="KW-0732">Signal</keyword>
<evidence type="ECO:0000259" key="2">
    <source>
        <dbReference type="Pfam" id="PF04264"/>
    </source>
</evidence>
<dbReference type="Proteomes" id="UP000093807">
    <property type="component" value="Unassembled WGS sequence"/>
</dbReference>
<evidence type="ECO:0000256" key="1">
    <source>
        <dbReference type="SAM" id="SignalP"/>
    </source>
</evidence>
<feature type="chain" id="PRO_5008286683" evidence="1">
    <location>
        <begin position="19"/>
        <end position="180"/>
    </location>
</feature>
<dbReference type="EMBL" id="JMTM01000074">
    <property type="protein sequence ID" value="OAZ02832.1"/>
    <property type="molecule type" value="Genomic_DNA"/>
</dbReference>
<dbReference type="OrthoDB" id="116832at2"/>
<keyword evidence="4" id="KW-1185">Reference proteome</keyword>
<dbReference type="RefSeq" id="WP_064716550.1">
    <property type="nucleotide sequence ID" value="NZ_JMTM01000074.1"/>
</dbReference>
<dbReference type="InterPro" id="IPR007372">
    <property type="entry name" value="Lipid/polyisoprenoid-bd_YceI"/>
</dbReference>